<keyword evidence="9 17" id="KW-0418">Kinase</keyword>
<gene>
    <name evidence="17" type="ORF">RRC192</name>
</gene>
<dbReference type="KEGG" id="rci:RRC192"/>
<dbReference type="InterPro" id="IPR029151">
    <property type="entry name" value="Sensor-like_sf"/>
</dbReference>
<keyword evidence="13 14" id="KW-0472">Membrane</keyword>
<keyword evidence="4" id="KW-1003">Cell membrane</keyword>
<dbReference type="SUPFAM" id="SSF158472">
    <property type="entry name" value="HAMP domain-like"/>
    <property type="match status" value="1"/>
</dbReference>
<dbReference type="InterPro" id="IPR004358">
    <property type="entry name" value="Sig_transdc_His_kin-like_C"/>
</dbReference>
<dbReference type="STRING" id="351160.RRC192"/>
<dbReference type="Gene3D" id="6.10.340.10">
    <property type="match status" value="1"/>
</dbReference>
<evidence type="ECO:0000256" key="14">
    <source>
        <dbReference type="SAM" id="Phobius"/>
    </source>
</evidence>
<dbReference type="Proteomes" id="UP000000663">
    <property type="component" value="Chromosome"/>
</dbReference>
<dbReference type="PROSITE" id="PS50885">
    <property type="entry name" value="HAMP"/>
    <property type="match status" value="1"/>
</dbReference>
<dbReference type="PROSITE" id="PS50109">
    <property type="entry name" value="HIS_KIN"/>
    <property type="match status" value="1"/>
</dbReference>
<accession>Q0W104</accession>
<organism evidence="17 18">
    <name type="scientific">Methanocella arvoryzae (strain DSM 22066 / NBRC 105507 / MRE50)</name>
    <dbReference type="NCBI Taxonomy" id="351160"/>
    <lineage>
        <taxon>Archaea</taxon>
        <taxon>Methanobacteriati</taxon>
        <taxon>Methanobacteriota</taxon>
        <taxon>Stenosarchaea group</taxon>
        <taxon>Methanomicrobia</taxon>
        <taxon>Methanocellales</taxon>
        <taxon>Methanocellaceae</taxon>
        <taxon>Methanocella</taxon>
    </lineage>
</organism>
<evidence type="ECO:0000256" key="10">
    <source>
        <dbReference type="ARBA" id="ARBA00022840"/>
    </source>
</evidence>
<dbReference type="SMART" id="SM00387">
    <property type="entry name" value="HATPase_c"/>
    <property type="match status" value="1"/>
</dbReference>
<dbReference type="SUPFAM" id="SSF103190">
    <property type="entry name" value="Sensory domain-like"/>
    <property type="match status" value="1"/>
</dbReference>
<dbReference type="OrthoDB" id="230688at2157"/>
<dbReference type="EC" id="2.7.13.3" evidence="3"/>
<dbReference type="Gene3D" id="3.30.450.20">
    <property type="entry name" value="PAS domain"/>
    <property type="match status" value="1"/>
</dbReference>
<evidence type="ECO:0000256" key="13">
    <source>
        <dbReference type="ARBA" id="ARBA00023136"/>
    </source>
</evidence>
<keyword evidence="8" id="KW-0547">Nucleotide-binding</keyword>
<dbReference type="eggNOG" id="arCOG02362">
    <property type="taxonomic scope" value="Archaea"/>
</dbReference>
<evidence type="ECO:0000256" key="5">
    <source>
        <dbReference type="ARBA" id="ARBA00022553"/>
    </source>
</evidence>
<evidence type="ECO:0000256" key="2">
    <source>
        <dbReference type="ARBA" id="ARBA00004651"/>
    </source>
</evidence>
<dbReference type="InterPro" id="IPR005467">
    <property type="entry name" value="His_kinase_dom"/>
</dbReference>
<dbReference type="RefSeq" id="WP_012034655.1">
    <property type="nucleotide sequence ID" value="NC_009464.1"/>
</dbReference>
<dbReference type="Pfam" id="PF02743">
    <property type="entry name" value="dCache_1"/>
    <property type="match status" value="1"/>
</dbReference>
<dbReference type="InterPro" id="IPR003660">
    <property type="entry name" value="HAMP_dom"/>
</dbReference>
<dbReference type="Pfam" id="PF02518">
    <property type="entry name" value="HATPase_c"/>
    <property type="match status" value="1"/>
</dbReference>
<evidence type="ECO:0000256" key="8">
    <source>
        <dbReference type="ARBA" id="ARBA00022741"/>
    </source>
</evidence>
<dbReference type="SUPFAM" id="SSF47384">
    <property type="entry name" value="Homodimeric domain of signal transducing histidine kinase"/>
    <property type="match status" value="1"/>
</dbReference>
<dbReference type="PRINTS" id="PR00344">
    <property type="entry name" value="BCTRLSENSOR"/>
</dbReference>
<dbReference type="InterPro" id="IPR050398">
    <property type="entry name" value="HssS/ArlS-like"/>
</dbReference>
<keyword evidence="6" id="KW-0808">Transferase</keyword>
<dbReference type="SMART" id="SM00304">
    <property type="entry name" value="HAMP"/>
    <property type="match status" value="1"/>
</dbReference>
<dbReference type="GeneID" id="25397259"/>
<evidence type="ECO:0000256" key="1">
    <source>
        <dbReference type="ARBA" id="ARBA00000085"/>
    </source>
</evidence>
<reference evidence="17 18" key="1">
    <citation type="journal article" date="2006" name="Science">
        <title>Genome of rice cluster I archaea -- the key methane producers in the rice rhizosphere.</title>
        <authorList>
            <person name="Erkel C."/>
            <person name="Kube M."/>
            <person name="Reinhardt R."/>
            <person name="Liesack W."/>
        </authorList>
    </citation>
    <scope>NUCLEOTIDE SEQUENCE [LARGE SCALE GENOMIC DNA]</scope>
    <source>
        <strain evidence="18">DSM 22066 / NBRC 105507 / MRE50</strain>
    </source>
</reference>
<dbReference type="PANTHER" id="PTHR45528:SF1">
    <property type="entry name" value="SENSOR HISTIDINE KINASE CPXA"/>
    <property type="match status" value="1"/>
</dbReference>
<dbReference type="InterPro" id="IPR003661">
    <property type="entry name" value="HisK_dim/P_dom"/>
</dbReference>
<dbReference type="InterPro" id="IPR003594">
    <property type="entry name" value="HATPase_dom"/>
</dbReference>
<keyword evidence="5" id="KW-0597">Phosphoprotein</keyword>
<feature type="domain" description="Histidine kinase" evidence="15">
    <location>
        <begin position="376"/>
        <end position="592"/>
    </location>
</feature>
<comment type="subcellular location">
    <subcellularLocation>
        <location evidence="2">Cell membrane</location>
        <topology evidence="2">Multi-pass membrane protein</topology>
    </subcellularLocation>
</comment>
<keyword evidence="12" id="KW-0902">Two-component regulatory system</keyword>
<dbReference type="InterPro" id="IPR033479">
    <property type="entry name" value="dCache_1"/>
</dbReference>
<keyword evidence="10" id="KW-0067">ATP-binding</keyword>
<evidence type="ECO:0000256" key="12">
    <source>
        <dbReference type="ARBA" id="ARBA00023012"/>
    </source>
</evidence>
<dbReference type="eggNOG" id="arCOG06515">
    <property type="taxonomic scope" value="Archaea"/>
</dbReference>
<name>Q0W104_METAR</name>
<keyword evidence="7 14" id="KW-0812">Transmembrane</keyword>
<keyword evidence="18" id="KW-1185">Reference proteome</keyword>
<dbReference type="CDD" id="cd06225">
    <property type="entry name" value="HAMP"/>
    <property type="match status" value="1"/>
</dbReference>
<dbReference type="Pfam" id="PF00672">
    <property type="entry name" value="HAMP"/>
    <property type="match status" value="1"/>
</dbReference>
<dbReference type="CDD" id="cd18773">
    <property type="entry name" value="PDC1_HK_sensor"/>
    <property type="match status" value="1"/>
</dbReference>
<dbReference type="Gene3D" id="1.10.287.130">
    <property type="match status" value="1"/>
</dbReference>
<evidence type="ECO:0000256" key="11">
    <source>
        <dbReference type="ARBA" id="ARBA00022989"/>
    </source>
</evidence>
<dbReference type="AlphaFoldDB" id="Q0W104"/>
<dbReference type="InterPro" id="IPR036890">
    <property type="entry name" value="HATPase_C_sf"/>
</dbReference>
<protein>
    <recommendedName>
        <fullName evidence="3">histidine kinase</fullName>
        <ecNumber evidence="3">2.7.13.3</ecNumber>
    </recommendedName>
</protein>
<dbReference type="Gene3D" id="3.30.565.10">
    <property type="entry name" value="Histidine kinase-like ATPase, C-terminal domain"/>
    <property type="match status" value="1"/>
</dbReference>
<dbReference type="GO" id="GO:0000155">
    <property type="term" value="F:phosphorelay sensor kinase activity"/>
    <property type="evidence" value="ECO:0007669"/>
    <property type="project" value="InterPro"/>
</dbReference>
<evidence type="ECO:0000256" key="7">
    <source>
        <dbReference type="ARBA" id="ARBA00022692"/>
    </source>
</evidence>
<dbReference type="EMBL" id="AM114193">
    <property type="protein sequence ID" value="CAJ37939.1"/>
    <property type="molecule type" value="Genomic_DNA"/>
</dbReference>
<evidence type="ECO:0000256" key="4">
    <source>
        <dbReference type="ARBA" id="ARBA00022475"/>
    </source>
</evidence>
<proteinExistence type="predicted"/>
<dbReference type="PANTHER" id="PTHR45528">
    <property type="entry name" value="SENSOR HISTIDINE KINASE CPXA"/>
    <property type="match status" value="1"/>
</dbReference>
<dbReference type="CDD" id="cd00075">
    <property type="entry name" value="HATPase"/>
    <property type="match status" value="1"/>
</dbReference>
<feature type="transmembrane region" description="Helical" evidence="14">
    <location>
        <begin position="12"/>
        <end position="31"/>
    </location>
</feature>
<evidence type="ECO:0000313" key="18">
    <source>
        <dbReference type="Proteomes" id="UP000000663"/>
    </source>
</evidence>
<evidence type="ECO:0000259" key="15">
    <source>
        <dbReference type="PROSITE" id="PS50109"/>
    </source>
</evidence>
<feature type="transmembrane region" description="Helical" evidence="14">
    <location>
        <begin position="282"/>
        <end position="305"/>
    </location>
</feature>
<evidence type="ECO:0000256" key="3">
    <source>
        <dbReference type="ARBA" id="ARBA00012438"/>
    </source>
</evidence>
<dbReference type="CDD" id="cd00082">
    <property type="entry name" value="HisKA"/>
    <property type="match status" value="1"/>
</dbReference>
<evidence type="ECO:0000256" key="9">
    <source>
        <dbReference type="ARBA" id="ARBA00022777"/>
    </source>
</evidence>
<evidence type="ECO:0000256" key="6">
    <source>
        <dbReference type="ARBA" id="ARBA00022679"/>
    </source>
</evidence>
<dbReference type="InterPro" id="IPR036097">
    <property type="entry name" value="HisK_dim/P_sf"/>
</dbReference>
<dbReference type="SUPFAM" id="SSF55874">
    <property type="entry name" value="ATPase domain of HSP90 chaperone/DNA topoisomerase II/histidine kinase"/>
    <property type="match status" value="1"/>
</dbReference>
<dbReference type="GO" id="GO:0005886">
    <property type="term" value="C:plasma membrane"/>
    <property type="evidence" value="ECO:0007669"/>
    <property type="project" value="UniProtKB-SubCell"/>
</dbReference>
<sequence>MFLESFRAKITLVLLSASIIIVLVLGGLWIYTTYQTTKNSIGMSNLQDARLFSGYFGSFIRDIANSNNVSASSPYTVQAVKNHDTGELKKIGDNLVFLPDVDLIIILDADGNVLYHSEGANTTNFVEYGWYDLALKSNGTYVTNLYYSDTLQNYGFSVSSPVVDNGSIIGMIVSTISSDTISDMISSQKIDPTRDFYILDGQGVVVATEMKTMVPTNTNLSHVLSAQRIRAGSEGIVETSNTYDKQLRIVGFSPMPVSGWGSAVSTPMGIVYSEIFYRIVDILIVLVLLLSVVFIGSFFLSVYLTRPLTELSKTMEQVSAGNYSVRGKVETNDEIGNLSKAFNSMMDRLERSTAVQKQATEELNNQKQRAELFLDLMSHDINNMLQIGIGFLDMALVSIKKDAEEREYVKKALDSLHNSTKLIDNVGKLQKVEARELRHYPIDVGQVLSEVRSDFLQVLDREVTVNLTPVCGCTVNANELLKDVFVNLVGNAIKHSTGPITIDLSVKDVYEGGQKYCKISVEDNGPGIPPEVKGRLFARFQRGATKAHGRGLGLYLVKTLVEDYRGKIWVEDRVPGNYKAGSRFVILLPSGDAGNS</sequence>
<evidence type="ECO:0000313" key="17">
    <source>
        <dbReference type="EMBL" id="CAJ37939.1"/>
    </source>
</evidence>
<keyword evidence="11 14" id="KW-1133">Transmembrane helix</keyword>
<comment type="catalytic activity">
    <reaction evidence="1">
        <text>ATP + protein L-histidine = ADP + protein N-phospho-L-histidine.</text>
        <dbReference type="EC" id="2.7.13.3"/>
    </reaction>
</comment>
<dbReference type="GO" id="GO:0005524">
    <property type="term" value="F:ATP binding"/>
    <property type="evidence" value="ECO:0007669"/>
    <property type="project" value="UniProtKB-KW"/>
</dbReference>
<feature type="domain" description="HAMP" evidence="16">
    <location>
        <begin position="302"/>
        <end position="354"/>
    </location>
</feature>
<evidence type="ECO:0000259" key="16">
    <source>
        <dbReference type="PROSITE" id="PS50885"/>
    </source>
</evidence>